<gene>
    <name evidence="1" type="ORF">OPT61_g6336</name>
</gene>
<sequence length="87" mass="9845">MFDAWQLSEHAMVYWMTCDATRTGGAHNDTLFPSQQVVSIVSRPQCFANTSSINWCPIREDGLHATRDREAMGFRSVPGSRTMHIEV</sequence>
<organism evidence="1 2">
    <name type="scientific">Boeremia exigua</name>
    <dbReference type="NCBI Taxonomy" id="749465"/>
    <lineage>
        <taxon>Eukaryota</taxon>
        <taxon>Fungi</taxon>
        <taxon>Dikarya</taxon>
        <taxon>Ascomycota</taxon>
        <taxon>Pezizomycotina</taxon>
        <taxon>Dothideomycetes</taxon>
        <taxon>Pleosporomycetidae</taxon>
        <taxon>Pleosporales</taxon>
        <taxon>Pleosporineae</taxon>
        <taxon>Didymellaceae</taxon>
        <taxon>Boeremia</taxon>
    </lineage>
</organism>
<evidence type="ECO:0000313" key="2">
    <source>
        <dbReference type="Proteomes" id="UP001153331"/>
    </source>
</evidence>
<keyword evidence="2" id="KW-1185">Reference proteome</keyword>
<dbReference type="EMBL" id="JAPHNI010000450">
    <property type="protein sequence ID" value="KAJ8110956.1"/>
    <property type="molecule type" value="Genomic_DNA"/>
</dbReference>
<name>A0ACC2I734_9PLEO</name>
<proteinExistence type="predicted"/>
<protein>
    <submittedName>
        <fullName evidence="1">Uncharacterized protein</fullName>
    </submittedName>
</protein>
<evidence type="ECO:0000313" key="1">
    <source>
        <dbReference type="EMBL" id="KAJ8110956.1"/>
    </source>
</evidence>
<comment type="caution">
    <text evidence="1">The sequence shown here is derived from an EMBL/GenBank/DDBJ whole genome shotgun (WGS) entry which is preliminary data.</text>
</comment>
<reference evidence="1" key="1">
    <citation type="submission" date="2022-11" db="EMBL/GenBank/DDBJ databases">
        <title>Genome Sequence of Boeremia exigua.</title>
        <authorList>
            <person name="Buettner E."/>
        </authorList>
    </citation>
    <scope>NUCLEOTIDE SEQUENCE</scope>
    <source>
        <strain evidence="1">CU02</strain>
    </source>
</reference>
<dbReference type="Proteomes" id="UP001153331">
    <property type="component" value="Unassembled WGS sequence"/>
</dbReference>
<accession>A0ACC2I734</accession>